<feature type="compositionally biased region" description="Polar residues" evidence="1">
    <location>
        <begin position="122"/>
        <end position="140"/>
    </location>
</feature>
<dbReference type="GeneTree" id="ENSGT00390000016228"/>
<evidence type="ECO:0000313" key="3">
    <source>
        <dbReference type="Ensembl" id="ENSHHUP00000041931.1"/>
    </source>
</evidence>
<dbReference type="Pfam" id="PF25234">
    <property type="entry name" value="Periphilin_C"/>
    <property type="match status" value="1"/>
</dbReference>
<dbReference type="GO" id="GO:0097355">
    <property type="term" value="P:protein localization to heterochromatin"/>
    <property type="evidence" value="ECO:0007669"/>
    <property type="project" value="TreeGrafter"/>
</dbReference>
<dbReference type="GO" id="GO:0045892">
    <property type="term" value="P:negative regulation of DNA-templated transcription"/>
    <property type="evidence" value="ECO:0007669"/>
    <property type="project" value="InterPro"/>
</dbReference>
<feature type="domain" description="Periphilin-1 C-terminal" evidence="2">
    <location>
        <begin position="186"/>
        <end position="264"/>
    </location>
</feature>
<dbReference type="Ensembl" id="ENSHHUT00000043530.1">
    <property type="protein sequence ID" value="ENSHHUP00000041931.1"/>
    <property type="gene ID" value="ENSHHUG00000025882.1"/>
</dbReference>
<dbReference type="GO" id="GO:0045814">
    <property type="term" value="P:negative regulation of gene expression, epigenetic"/>
    <property type="evidence" value="ECO:0007669"/>
    <property type="project" value="TreeGrafter"/>
</dbReference>
<dbReference type="CDD" id="cd22896">
    <property type="entry name" value="periphilin-like"/>
    <property type="match status" value="1"/>
</dbReference>
<reference evidence="4" key="1">
    <citation type="submission" date="2018-06" db="EMBL/GenBank/DDBJ databases">
        <title>Genome assembly of Danube salmon.</title>
        <authorList>
            <person name="Macqueen D.J."/>
            <person name="Gundappa M.K."/>
        </authorList>
    </citation>
    <scope>NUCLEOTIDE SEQUENCE [LARGE SCALE GENOMIC DNA]</scope>
</reference>
<dbReference type="GO" id="GO:0005654">
    <property type="term" value="C:nucleoplasm"/>
    <property type="evidence" value="ECO:0007669"/>
    <property type="project" value="TreeGrafter"/>
</dbReference>
<name>A0A4W5MS97_9TELE</name>
<evidence type="ECO:0000259" key="2">
    <source>
        <dbReference type="Pfam" id="PF25234"/>
    </source>
</evidence>
<organism evidence="3 4">
    <name type="scientific">Hucho hucho</name>
    <name type="common">huchen</name>
    <dbReference type="NCBI Taxonomy" id="62062"/>
    <lineage>
        <taxon>Eukaryota</taxon>
        <taxon>Metazoa</taxon>
        <taxon>Chordata</taxon>
        <taxon>Craniata</taxon>
        <taxon>Vertebrata</taxon>
        <taxon>Euteleostomi</taxon>
        <taxon>Actinopterygii</taxon>
        <taxon>Neopterygii</taxon>
        <taxon>Teleostei</taxon>
        <taxon>Protacanthopterygii</taxon>
        <taxon>Salmoniformes</taxon>
        <taxon>Salmonidae</taxon>
        <taxon>Salmoninae</taxon>
        <taxon>Hucho</taxon>
    </lineage>
</organism>
<dbReference type="PANTHER" id="PTHR15836">
    <property type="entry name" value="PERIPHILIN 1"/>
    <property type="match status" value="1"/>
</dbReference>
<keyword evidence="4" id="KW-1185">Reference proteome</keyword>
<dbReference type="Proteomes" id="UP000314982">
    <property type="component" value="Unassembled WGS sequence"/>
</dbReference>
<sequence>MDPRQQESSQGKVNKPAIKRSEESRDKRPSDVPIKHNTEEKQPFRRMRSPPRPRITGSFRPRFGGRFYRPRFIRDDHSFRKPRFSFGFQRYHPFTPRPRFNWRDQSGPPGPPGPPQGPPGPNNQYNDQRNMGRSSPTKASTPKEHSCALRSSAGPSREKEKQPVSFIVAQEKERSHSRERERDRELPSTISRATARNRAIQQKRREIEQVYRQDCDTFGMVVKMLIAKDPSLERPIQPSLKENLGEIGLRCVEAMQQFIEEYDTREPSPQ</sequence>
<proteinExistence type="predicted"/>
<feature type="compositionally biased region" description="Basic and acidic residues" evidence="1">
    <location>
        <begin position="19"/>
        <end position="43"/>
    </location>
</feature>
<dbReference type="InterPro" id="IPR028851">
    <property type="entry name" value="Pphln1"/>
</dbReference>
<feature type="compositionally biased region" description="Pro residues" evidence="1">
    <location>
        <begin position="108"/>
        <end position="121"/>
    </location>
</feature>
<evidence type="ECO:0000313" key="4">
    <source>
        <dbReference type="Proteomes" id="UP000314982"/>
    </source>
</evidence>
<feature type="compositionally biased region" description="Polar residues" evidence="1">
    <location>
        <begin position="1"/>
        <end position="12"/>
    </location>
</feature>
<evidence type="ECO:0000256" key="1">
    <source>
        <dbReference type="SAM" id="MobiDB-lite"/>
    </source>
</evidence>
<dbReference type="InterPro" id="IPR057603">
    <property type="entry name" value="Periphilin-1_C"/>
</dbReference>
<reference evidence="3" key="3">
    <citation type="submission" date="2025-09" db="UniProtKB">
        <authorList>
            <consortium name="Ensembl"/>
        </authorList>
    </citation>
    <scope>IDENTIFICATION</scope>
</reference>
<feature type="compositionally biased region" description="Basic and acidic residues" evidence="1">
    <location>
        <begin position="170"/>
        <end position="186"/>
    </location>
</feature>
<protein>
    <recommendedName>
        <fullName evidence="2">Periphilin-1 C-terminal domain-containing protein</fullName>
    </recommendedName>
</protein>
<accession>A0A4W5MS97</accession>
<feature type="region of interest" description="Disordered" evidence="1">
    <location>
        <begin position="1"/>
        <end position="200"/>
    </location>
</feature>
<dbReference type="PANTHER" id="PTHR15836:SF4">
    <property type="entry name" value="PERIPHILIN-1"/>
    <property type="match status" value="1"/>
</dbReference>
<reference evidence="3" key="2">
    <citation type="submission" date="2025-08" db="UniProtKB">
        <authorList>
            <consortium name="Ensembl"/>
        </authorList>
    </citation>
    <scope>IDENTIFICATION</scope>
</reference>
<dbReference type="AlphaFoldDB" id="A0A4W5MS97"/>